<dbReference type="SUPFAM" id="SSF56672">
    <property type="entry name" value="DNA/RNA polymerases"/>
    <property type="match status" value="1"/>
</dbReference>
<dbReference type="InterPro" id="IPR013103">
    <property type="entry name" value="RVT_2"/>
</dbReference>
<reference evidence="2 3" key="1">
    <citation type="submission" date="2024-04" db="EMBL/GenBank/DDBJ databases">
        <authorList>
            <person name="Fracassetti M."/>
        </authorList>
    </citation>
    <scope>NUCLEOTIDE SEQUENCE [LARGE SCALE GENOMIC DNA]</scope>
</reference>
<accession>A0AAV2GBG8</accession>
<dbReference type="CDD" id="cd09272">
    <property type="entry name" value="RNase_HI_RT_Ty1"/>
    <property type="match status" value="1"/>
</dbReference>
<dbReference type="PANTHER" id="PTHR11439">
    <property type="entry name" value="GAG-POL-RELATED RETROTRANSPOSON"/>
    <property type="match status" value="1"/>
</dbReference>
<dbReference type="AlphaFoldDB" id="A0AAV2GBG8"/>
<evidence type="ECO:0000313" key="2">
    <source>
        <dbReference type="EMBL" id="CAL1407672.1"/>
    </source>
</evidence>
<organism evidence="2 3">
    <name type="scientific">Linum trigynum</name>
    <dbReference type="NCBI Taxonomy" id="586398"/>
    <lineage>
        <taxon>Eukaryota</taxon>
        <taxon>Viridiplantae</taxon>
        <taxon>Streptophyta</taxon>
        <taxon>Embryophyta</taxon>
        <taxon>Tracheophyta</taxon>
        <taxon>Spermatophyta</taxon>
        <taxon>Magnoliopsida</taxon>
        <taxon>eudicotyledons</taxon>
        <taxon>Gunneridae</taxon>
        <taxon>Pentapetalae</taxon>
        <taxon>rosids</taxon>
        <taxon>fabids</taxon>
        <taxon>Malpighiales</taxon>
        <taxon>Linaceae</taxon>
        <taxon>Linum</taxon>
    </lineage>
</organism>
<dbReference type="EMBL" id="OZ034821">
    <property type="protein sequence ID" value="CAL1407672.1"/>
    <property type="molecule type" value="Genomic_DNA"/>
</dbReference>
<protein>
    <recommendedName>
        <fullName evidence="1">Reverse transcriptase Ty1/copia-type domain-containing protein</fullName>
    </recommendedName>
</protein>
<evidence type="ECO:0000259" key="1">
    <source>
        <dbReference type="Pfam" id="PF07727"/>
    </source>
</evidence>
<feature type="domain" description="Reverse transcriptase Ty1/copia-type" evidence="1">
    <location>
        <begin position="11"/>
        <end position="253"/>
    </location>
</feature>
<evidence type="ECO:0000313" key="3">
    <source>
        <dbReference type="Proteomes" id="UP001497516"/>
    </source>
</evidence>
<gene>
    <name evidence="2" type="ORF">LTRI10_LOCUS47325</name>
</gene>
<dbReference type="PANTHER" id="PTHR11439:SF511">
    <property type="match status" value="1"/>
</dbReference>
<keyword evidence="3" id="KW-1185">Reference proteome</keyword>
<name>A0AAV2GBG8_9ROSI</name>
<proteinExistence type="predicted"/>
<dbReference type="InterPro" id="IPR043502">
    <property type="entry name" value="DNA/RNA_pol_sf"/>
</dbReference>
<dbReference type="Pfam" id="PF07727">
    <property type="entry name" value="RVT_2"/>
    <property type="match status" value="1"/>
</dbReference>
<dbReference type="Proteomes" id="UP001497516">
    <property type="component" value="Chromosome 8"/>
</dbReference>
<sequence>MVVEYRALETNGTWELCYLPPGKRVIACKWVYKINFNVYGTVECFKTRLVAKDFTQIEGIVYHDTLTLVAKLVIVCCLLVVTVSRGWFIHQLDVNNNFLHGDLDEEVYMTIPQGFFTPGDTRVCRLCKSIYGLRQTSRNWYQKFTQSLLDLHFVQSLAYYALFTYRRGASFVVALIYVDDVILTGNDMTFIQRVKDFFHARFTIKDFGDLKYFLGIEVARSPRGMVLNQRKYVLDILAESGLTAARPSPTPIEQSHHLGRASSTLAADLASFCRLVGRLLYLTVTRPDITYAVNLLSQAVHSPTTRRCGCSCASVSQIMFGSWSISSNFDRSQLTAYCDVDWDGCPLTRSATTGFFITLGSSPIFWCTEKQPVVAPSSAEAEFRAMADTVSEVLWLRWLLRDLGVHLQGHPSANPVFHERTKHAEMDYHFVCE</sequence>